<dbReference type="Proteomes" id="UP001596223">
    <property type="component" value="Unassembled WGS sequence"/>
</dbReference>
<proteinExistence type="predicted"/>
<protein>
    <submittedName>
        <fullName evidence="1">Uncharacterized protein</fullName>
    </submittedName>
</protein>
<dbReference type="EMBL" id="JBHSQN010000010">
    <property type="protein sequence ID" value="MFC6012376.1"/>
    <property type="molecule type" value="Genomic_DNA"/>
</dbReference>
<keyword evidence="2" id="KW-1185">Reference proteome</keyword>
<reference evidence="2" key="1">
    <citation type="journal article" date="2019" name="Int. J. Syst. Evol. Microbiol.">
        <title>The Global Catalogue of Microorganisms (GCM) 10K type strain sequencing project: providing services to taxonomists for standard genome sequencing and annotation.</title>
        <authorList>
            <consortium name="The Broad Institute Genomics Platform"/>
            <consortium name="The Broad Institute Genome Sequencing Center for Infectious Disease"/>
            <person name="Wu L."/>
            <person name="Ma J."/>
        </authorList>
    </citation>
    <scope>NUCLEOTIDE SEQUENCE [LARGE SCALE GENOMIC DNA]</scope>
    <source>
        <strain evidence="2">CCUG 36956</strain>
    </source>
</reference>
<name>A0ABW1JU05_9NOCA</name>
<evidence type="ECO:0000313" key="1">
    <source>
        <dbReference type="EMBL" id="MFC6012376.1"/>
    </source>
</evidence>
<dbReference type="RefSeq" id="WP_378605831.1">
    <property type="nucleotide sequence ID" value="NZ_JBHSQN010000010.1"/>
</dbReference>
<organism evidence="1 2">
    <name type="scientific">Nocardia lasii</name>
    <dbReference type="NCBI Taxonomy" id="1616107"/>
    <lineage>
        <taxon>Bacteria</taxon>
        <taxon>Bacillati</taxon>
        <taxon>Actinomycetota</taxon>
        <taxon>Actinomycetes</taxon>
        <taxon>Mycobacteriales</taxon>
        <taxon>Nocardiaceae</taxon>
        <taxon>Nocardia</taxon>
    </lineage>
</organism>
<gene>
    <name evidence="1" type="ORF">ACFP3H_15050</name>
</gene>
<evidence type="ECO:0000313" key="2">
    <source>
        <dbReference type="Proteomes" id="UP001596223"/>
    </source>
</evidence>
<comment type="caution">
    <text evidence="1">The sequence shown here is derived from an EMBL/GenBank/DDBJ whole genome shotgun (WGS) entry which is preliminary data.</text>
</comment>
<sequence>MVLCLFVFSAACGETSATTDCGIAEQVYQDSEVVLGRINVAMDPNNPEFADYDVRDDFVAAGYNELAQIAEKGAESMSAGAVREATRGMVQPFRAGAEFIGRADKKEGDGDIPVMTQKLEDIGVARQAFFDSCDTIPPVRSARNPLS</sequence>
<accession>A0ABW1JU05</accession>